<sequence>MANNTAIPRGDNSSVPGYNCIRQDLEHRSTGHISIHDLCNTTLPEAMIVFLPSEKSLIHLKLDKQLSDRFMIPNSFWDSVSQEASGFFRCQESRNVDDVLEAYTQYDSRISAVFSTSFFNFSPGNSTEPQRWMVSDKFWIYWAVTIPMTLATILLWLSWQSLDQNRKWDRR</sequence>
<keyword evidence="1" id="KW-0812">Transmembrane</keyword>
<feature type="transmembrane region" description="Helical" evidence="1">
    <location>
        <begin position="138"/>
        <end position="159"/>
    </location>
</feature>
<evidence type="ECO:0000313" key="2">
    <source>
        <dbReference type="EMBL" id="KAA8572308.1"/>
    </source>
</evidence>
<proteinExistence type="predicted"/>
<accession>A0A5M9JS26</accession>
<dbReference type="Proteomes" id="UP000322873">
    <property type="component" value="Unassembled WGS sequence"/>
</dbReference>
<name>A0A5M9JS26_MONFR</name>
<dbReference type="EMBL" id="VICG01000004">
    <property type="protein sequence ID" value="KAA8572308.1"/>
    <property type="molecule type" value="Genomic_DNA"/>
</dbReference>
<dbReference type="AlphaFoldDB" id="A0A5M9JS26"/>
<reference evidence="2 3" key="1">
    <citation type="submission" date="2019-06" db="EMBL/GenBank/DDBJ databases">
        <title>Genome Sequence of the Brown Rot Fungal Pathogen Monilinia fructicola.</title>
        <authorList>
            <person name="De Miccolis Angelini R.M."/>
            <person name="Landi L."/>
            <person name="Abate D."/>
            <person name="Pollastro S."/>
            <person name="Romanazzi G."/>
            <person name="Faretra F."/>
        </authorList>
    </citation>
    <scope>NUCLEOTIDE SEQUENCE [LARGE SCALE GENOMIC DNA]</scope>
    <source>
        <strain evidence="2 3">Mfrc123</strain>
    </source>
</reference>
<keyword evidence="3" id="KW-1185">Reference proteome</keyword>
<organism evidence="2 3">
    <name type="scientific">Monilinia fructicola</name>
    <name type="common">Brown rot fungus</name>
    <name type="synonym">Ciboria fructicola</name>
    <dbReference type="NCBI Taxonomy" id="38448"/>
    <lineage>
        <taxon>Eukaryota</taxon>
        <taxon>Fungi</taxon>
        <taxon>Dikarya</taxon>
        <taxon>Ascomycota</taxon>
        <taxon>Pezizomycotina</taxon>
        <taxon>Leotiomycetes</taxon>
        <taxon>Helotiales</taxon>
        <taxon>Sclerotiniaceae</taxon>
        <taxon>Monilinia</taxon>
    </lineage>
</organism>
<keyword evidence="1" id="KW-1133">Transmembrane helix</keyword>
<evidence type="ECO:0000313" key="3">
    <source>
        <dbReference type="Proteomes" id="UP000322873"/>
    </source>
</evidence>
<protein>
    <submittedName>
        <fullName evidence="2">Uncharacterized protein</fullName>
    </submittedName>
</protein>
<dbReference type="VEuPathDB" id="FungiDB:MFRU_003g04640"/>
<comment type="caution">
    <text evidence="2">The sequence shown here is derived from an EMBL/GenBank/DDBJ whole genome shotgun (WGS) entry which is preliminary data.</text>
</comment>
<gene>
    <name evidence="2" type="ORF">EYC84_002934</name>
</gene>
<evidence type="ECO:0000256" key="1">
    <source>
        <dbReference type="SAM" id="Phobius"/>
    </source>
</evidence>
<keyword evidence="1" id="KW-0472">Membrane</keyword>